<feature type="region of interest" description="Disordered" evidence="1">
    <location>
        <begin position="117"/>
        <end position="136"/>
    </location>
</feature>
<dbReference type="InterPro" id="IPR053197">
    <property type="entry name" value="F-box_SCFL_complex_component"/>
</dbReference>
<dbReference type="Gene3D" id="3.80.10.10">
    <property type="entry name" value="Ribonuclease Inhibitor"/>
    <property type="match status" value="1"/>
</dbReference>
<dbReference type="InterPro" id="IPR001810">
    <property type="entry name" value="F-box_dom"/>
</dbReference>
<dbReference type="CDD" id="cd22160">
    <property type="entry name" value="F-box_AtFBL13-like"/>
    <property type="match status" value="1"/>
</dbReference>
<dbReference type="InterPro" id="IPR036047">
    <property type="entry name" value="F-box-like_dom_sf"/>
</dbReference>
<dbReference type="SUPFAM" id="SSF81383">
    <property type="entry name" value="F-box domain"/>
    <property type="match status" value="1"/>
</dbReference>
<evidence type="ECO:0000313" key="4">
    <source>
        <dbReference type="Proteomes" id="UP001497457"/>
    </source>
</evidence>
<evidence type="ECO:0000259" key="2">
    <source>
        <dbReference type="Pfam" id="PF00646"/>
    </source>
</evidence>
<protein>
    <recommendedName>
        <fullName evidence="2">F-box domain-containing protein</fullName>
    </recommendedName>
</protein>
<accession>A0ABC9AKN2</accession>
<dbReference type="EMBL" id="OZ075131">
    <property type="protein sequence ID" value="CAL4980093.1"/>
    <property type="molecule type" value="Genomic_DNA"/>
</dbReference>
<reference evidence="4" key="1">
    <citation type="submission" date="2024-06" db="EMBL/GenBank/DDBJ databases">
        <authorList>
            <person name="Ryan C."/>
        </authorList>
    </citation>
    <scope>NUCLEOTIDE SEQUENCE [LARGE SCALE GENOMIC DNA]</scope>
</reference>
<feature type="compositionally biased region" description="Basic residues" evidence="1">
    <location>
        <begin position="117"/>
        <end position="128"/>
    </location>
</feature>
<dbReference type="Gene3D" id="1.20.1280.50">
    <property type="match status" value="1"/>
</dbReference>
<sequence length="488" mass="55729">MELERAFRKRARASGGGGPDRLSALPDCILHVIMSFMKARQAVQTCVLSKRWRYLWHSVPCLDIDFDEFKKTACASDDGAGSGGKDYYGSDDDVSYTDSDRSDSNLDSSDASDYIDRHRHRHRHRHRDRGRDRDSDRDKYKYKDWEAFEDFAVSLMHHRNIAQLDSFRLDIVGSRAPEFGDRRAAGWLRRAMKYCIPDRANQRFGLSSGSWLLKRLHLGHVLLDNRFMKQVRSVCRSLQDLQLDDCSCQIQSITSKSLKTLVLRNCRWRNLSKIISPTLNTLVIDGFSSTDDCVLVIVAPAVAYLHLDVHVEHFSGGISINEVTSLAKASIRLQCHRYESFRSKLCGDQIKLLCSLSTVTSLELSDVRATVLGKKHTFLEFKNLRNLLLGNCDLSDNFHILVFFLQSSPILEKITLRCCEFPKYSYSKKGTAKLNKTSSSELRGLDLLCENLKVEIIYKRGYGPHLLHNLLRISVNLSKNNIKLTKVN</sequence>
<evidence type="ECO:0000313" key="3">
    <source>
        <dbReference type="EMBL" id="CAL4980093.1"/>
    </source>
</evidence>
<dbReference type="InterPro" id="IPR032675">
    <property type="entry name" value="LRR_dom_sf"/>
</dbReference>
<dbReference type="PANTHER" id="PTHR34223:SF27">
    <property type="entry name" value="F-BOX DOMAIN-CONTAINING PROTEIN"/>
    <property type="match status" value="1"/>
</dbReference>
<dbReference type="Proteomes" id="UP001497457">
    <property type="component" value="Chromosome 21rd"/>
</dbReference>
<organism evidence="3 4">
    <name type="scientific">Urochloa decumbens</name>
    <dbReference type="NCBI Taxonomy" id="240449"/>
    <lineage>
        <taxon>Eukaryota</taxon>
        <taxon>Viridiplantae</taxon>
        <taxon>Streptophyta</taxon>
        <taxon>Embryophyta</taxon>
        <taxon>Tracheophyta</taxon>
        <taxon>Spermatophyta</taxon>
        <taxon>Magnoliopsida</taxon>
        <taxon>Liliopsida</taxon>
        <taxon>Poales</taxon>
        <taxon>Poaceae</taxon>
        <taxon>PACMAD clade</taxon>
        <taxon>Panicoideae</taxon>
        <taxon>Panicodae</taxon>
        <taxon>Paniceae</taxon>
        <taxon>Melinidinae</taxon>
        <taxon>Urochloa</taxon>
    </lineage>
</organism>
<feature type="domain" description="F-box" evidence="2">
    <location>
        <begin position="22"/>
        <end position="60"/>
    </location>
</feature>
<evidence type="ECO:0000256" key="1">
    <source>
        <dbReference type="SAM" id="MobiDB-lite"/>
    </source>
</evidence>
<reference evidence="3 4" key="2">
    <citation type="submission" date="2024-10" db="EMBL/GenBank/DDBJ databases">
        <authorList>
            <person name="Ryan C."/>
        </authorList>
    </citation>
    <scope>NUCLEOTIDE SEQUENCE [LARGE SCALE GENOMIC DNA]</scope>
</reference>
<name>A0ABC9AKN2_9POAL</name>
<dbReference type="SUPFAM" id="SSF52047">
    <property type="entry name" value="RNI-like"/>
    <property type="match status" value="1"/>
</dbReference>
<dbReference type="AlphaFoldDB" id="A0ABC9AKN2"/>
<dbReference type="InterPro" id="IPR053781">
    <property type="entry name" value="F-box_AtFBL13-like"/>
</dbReference>
<keyword evidence="4" id="KW-1185">Reference proteome</keyword>
<dbReference type="Pfam" id="PF00646">
    <property type="entry name" value="F-box"/>
    <property type="match status" value="1"/>
</dbReference>
<proteinExistence type="predicted"/>
<dbReference type="PANTHER" id="PTHR34223">
    <property type="entry name" value="OS11G0201299 PROTEIN"/>
    <property type="match status" value="1"/>
</dbReference>
<gene>
    <name evidence="3" type="ORF">URODEC1_LOCUS55504</name>
</gene>